<dbReference type="AlphaFoldDB" id="M8C7X7"/>
<organism evidence="1">
    <name type="scientific">Aegilops tauschii</name>
    <name type="common">Tausch's goatgrass</name>
    <name type="synonym">Aegilops squarrosa</name>
    <dbReference type="NCBI Taxonomy" id="37682"/>
    <lineage>
        <taxon>Eukaryota</taxon>
        <taxon>Viridiplantae</taxon>
        <taxon>Streptophyta</taxon>
        <taxon>Embryophyta</taxon>
        <taxon>Tracheophyta</taxon>
        <taxon>Spermatophyta</taxon>
        <taxon>Magnoliopsida</taxon>
        <taxon>Liliopsida</taxon>
        <taxon>Poales</taxon>
        <taxon>Poaceae</taxon>
        <taxon>BOP clade</taxon>
        <taxon>Pooideae</taxon>
        <taxon>Triticodae</taxon>
        <taxon>Triticeae</taxon>
        <taxon>Triticinae</taxon>
        <taxon>Aegilops</taxon>
    </lineage>
</organism>
<protein>
    <submittedName>
        <fullName evidence="1">Uncharacterized protein</fullName>
    </submittedName>
</protein>
<dbReference type="EnsemblPlants" id="EMT30364">
    <property type="protein sequence ID" value="EMT30364"/>
    <property type="gene ID" value="F775_24857"/>
</dbReference>
<evidence type="ECO:0000313" key="1">
    <source>
        <dbReference type="EnsemblPlants" id="EMT30364"/>
    </source>
</evidence>
<reference evidence="1" key="1">
    <citation type="submission" date="2015-06" db="UniProtKB">
        <authorList>
            <consortium name="EnsemblPlants"/>
        </authorList>
    </citation>
    <scope>IDENTIFICATION</scope>
</reference>
<sequence length="80" mass="8971">MAAKQVRHRRMDRNAGARRYLGNREGLSRTAKGVAKMVYGSVTNLGIHLLALRWKKFRSSPSSPTNSGPASLIYRGWFLP</sequence>
<accession>M8C7X7</accession>
<proteinExistence type="predicted"/>
<name>M8C7X7_AEGTA</name>